<proteinExistence type="predicted"/>
<feature type="non-terminal residue" evidence="2">
    <location>
        <position position="1"/>
    </location>
</feature>
<sequence>TNVICNGMLTLHFGVTETIGSLSGAGLVQFRQGTGSHLIVGNNNSSTIFAGRITPGNGDGALTKIGSAALTLTGDSTYSGGTIVSGGALQIGGGSATGSILGDVTNNASLIFNRSDDLTFGGAISGTGSVTKLGANTLTLTGANTYAGGTTIADGKLVVDNDLNLGSAGGIVTFEGGTFRSEGVWAIFPSTRHFVANGADAVFEIGNSGIVNGGICGSGGSW</sequence>
<dbReference type="SUPFAM" id="SSF51126">
    <property type="entry name" value="Pectin lyase-like"/>
    <property type="match status" value="2"/>
</dbReference>
<dbReference type="NCBIfam" id="TIGR02601">
    <property type="entry name" value="autotrns_rpt"/>
    <property type="match status" value="2"/>
</dbReference>
<dbReference type="EMBL" id="LAZR01044109">
    <property type="protein sequence ID" value="KKL05454.1"/>
    <property type="molecule type" value="Genomic_DNA"/>
</dbReference>
<reference evidence="2" key="1">
    <citation type="journal article" date="2015" name="Nature">
        <title>Complex archaea that bridge the gap between prokaryotes and eukaryotes.</title>
        <authorList>
            <person name="Spang A."/>
            <person name="Saw J.H."/>
            <person name="Jorgensen S.L."/>
            <person name="Zaremba-Niedzwiedzka K."/>
            <person name="Martijn J."/>
            <person name="Lind A.E."/>
            <person name="van Eijk R."/>
            <person name="Schleper C."/>
            <person name="Guy L."/>
            <person name="Ettema T.J."/>
        </authorList>
    </citation>
    <scope>NUCLEOTIDE SEQUENCE</scope>
</reference>
<evidence type="ECO:0000313" key="2">
    <source>
        <dbReference type="EMBL" id="KKL05454.1"/>
    </source>
</evidence>
<organism evidence="2">
    <name type="scientific">marine sediment metagenome</name>
    <dbReference type="NCBI Taxonomy" id="412755"/>
    <lineage>
        <taxon>unclassified sequences</taxon>
        <taxon>metagenomes</taxon>
        <taxon>ecological metagenomes</taxon>
    </lineage>
</organism>
<dbReference type="InterPro" id="IPR012332">
    <property type="entry name" value="Autotransporter_pectin_lyase_C"/>
</dbReference>
<accession>A0A0F9A7A4</accession>
<dbReference type="InterPro" id="IPR011050">
    <property type="entry name" value="Pectin_lyase_fold/virulence"/>
</dbReference>
<dbReference type="Gene3D" id="2.160.20.20">
    <property type="match status" value="1"/>
</dbReference>
<comment type="caution">
    <text evidence="2">The sequence shown here is derived from an EMBL/GenBank/DDBJ whole genome shotgun (WGS) entry which is preliminary data.</text>
</comment>
<name>A0A0F9A7A4_9ZZZZ</name>
<keyword evidence="1" id="KW-0732">Signal</keyword>
<evidence type="ECO:0000256" key="1">
    <source>
        <dbReference type="ARBA" id="ARBA00022729"/>
    </source>
</evidence>
<protein>
    <submittedName>
        <fullName evidence="2">Uncharacterized protein</fullName>
    </submittedName>
</protein>
<dbReference type="InterPro" id="IPR013425">
    <property type="entry name" value="Autotrns_rpt"/>
</dbReference>
<dbReference type="AlphaFoldDB" id="A0A0F9A7A4"/>
<gene>
    <name evidence="2" type="ORF">LCGC14_2605860</name>
</gene>
<dbReference type="Pfam" id="PF12951">
    <property type="entry name" value="PATR"/>
    <property type="match status" value="2"/>
</dbReference>